<comment type="caution">
    <text evidence="2">The sequence shown here is derived from an EMBL/GenBank/DDBJ whole genome shotgun (WGS) entry which is preliminary data.</text>
</comment>
<protein>
    <submittedName>
        <fullName evidence="2">Uncharacterized protein</fullName>
    </submittedName>
</protein>
<evidence type="ECO:0000313" key="2">
    <source>
        <dbReference type="EMBL" id="KAJ6816077.1"/>
    </source>
</evidence>
<gene>
    <name evidence="2" type="ORF">M6B38_419555</name>
</gene>
<dbReference type="Proteomes" id="UP001140949">
    <property type="component" value="Unassembled WGS sequence"/>
</dbReference>
<accession>A0AAX6FI44</accession>
<dbReference type="AlphaFoldDB" id="A0AAX6FI44"/>
<name>A0AAX6FI44_IRIPA</name>
<feature type="region of interest" description="Disordered" evidence="1">
    <location>
        <begin position="36"/>
        <end position="57"/>
    </location>
</feature>
<reference evidence="2" key="1">
    <citation type="journal article" date="2023" name="GigaByte">
        <title>Genome assembly of the bearded iris, Iris pallida Lam.</title>
        <authorList>
            <person name="Bruccoleri R.E."/>
            <person name="Oakeley E.J."/>
            <person name="Faust A.M.E."/>
            <person name="Altorfer M."/>
            <person name="Dessus-Babus S."/>
            <person name="Burckhardt D."/>
            <person name="Oertli M."/>
            <person name="Naumann U."/>
            <person name="Petersen F."/>
            <person name="Wong J."/>
        </authorList>
    </citation>
    <scope>NUCLEOTIDE SEQUENCE</scope>
    <source>
        <strain evidence="2">GSM-AAB239-AS_SAM_17_03QT</strain>
    </source>
</reference>
<evidence type="ECO:0000256" key="1">
    <source>
        <dbReference type="SAM" id="MobiDB-lite"/>
    </source>
</evidence>
<dbReference type="EMBL" id="JANAVB010028398">
    <property type="protein sequence ID" value="KAJ6816077.1"/>
    <property type="molecule type" value="Genomic_DNA"/>
</dbReference>
<evidence type="ECO:0000313" key="3">
    <source>
        <dbReference type="Proteomes" id="UP001140949"/>
    </source>
</evidence>
<keyword evidence="3" id="KW-1185">Reference proteome</keyword>
<proteinExistence type="predicted"/>
<organism evidence="2 3">
    <name type="scientific">Iris pallida</name>
    <name type="common">Sweet iris</name>
    <dbReference type="NCBI Taxonomy" id="29817"/>
    <lineage>
        <taxon>Eukaryota</taxon>
        <taxon>Viridiplantae</taxon>
        <taxon>Streptophyta</taxon>
        <taxon>Embryophyta</taxon>
        <taxon>Tracheophyta</taxon>
        <taxon>Spermatophyta</taxon>
        <taxon>Magnoliopsida</taxon>
        <taxon>Liliopsida</taxon>
        <taxon>Asparagales</taxon>
        <taxon>Iridaceae</taxon>
        <taxon>Iridoideae</taxon>
        <taxon>Irideae</taxon>
        <taxon>Iris</taxon>
    </lineage>
</organism>
<sequence>MQWRIIDGPKTTLYKKISLNRLTTYPGPRIGGFAVRSADMDRGGSATRGGSGAKPPKGIQISRYVYLWTIAVKEKGVFSSAQISEEMRHQRALDFPILSMYFSYLLSLGIRCKLHRTDK</sequence>
<reference evidence="2" key="2">
    <citation type="submission" date="2023-04" db="EMBL/GenBank/DDBJ databases">
        <authorList>
            <person name="Bruccoleri R.E."/>
            <person name="Oakeley E.J."/>
            <person name="Faust A.-M."/>
            <person name="Dessus-Babus S."/>
            <person name="Altorfer M."/>
            <person name="Burckhardt D."/>
            <person name="Oertli M."/>
            <person name="Naumann U."/>
            <person name="Petersen F."/>
            <person name="Wong J."/>
        </authorList>
    </citation>
    <scope>NUCLEOTIDE SEQUENCE</scope>
    <source>
        <strain evidence="2">GSM-AAB239-AS_SAM_17_03QT</strain>
        <tissue evidence="2">Leaf</tissue>
    </source>
</reference>